<dbReference type="InterPro" id="IPR018527">
    <property type="entry name" value="Rubredoxin_Fe_BS"/>
</dbReference>
<organism evidence="6 7">
    <name type="scientific">Pontiella sulfatireligans</name>
    <dbReference type="NCBI Taxonomy" id="2750658"/>
    <lineage>
        <taxon>Bacteria</taxon>
        <taxon>Pseudomonadati</taxon>
        <taxon>Kiritimatiellota</taxon>
        <taxon>Kiritimatiellia</taxon>
        <taxon>Kiritimatiellales</taxon>
        <taxon>Pontiellaceae</taxon>
        <taxon>Pontiella</taxon>
    </lineage>
</organism>
<dbReference type="InterPro" id="IPR013785">
    <property type="entry name" value="Aldolase_TIM"/>
</dbReference>
<dbReference type="InterPro" id="IPR024188">
    <property type="entry name" value="GltB"/>
</dbReference>
<dbReference type="SUPFAM" id="SSF57802">
    <property type="entry name" value="Rubredoxin-like"/>
    <property type="match status" value="1"/>
</dbReference>
<dbReference type="PIRSF" id="PIRSF006429">
    <property type="entry name" value="GOGAT_lg_2"/>
    <property type="match status" value="1"/>
</dbReference>
<keyword evidence="7" id="KW-1185">Reference proteome</keyword>
<reference evidence="6 7" key="1">
    <citation type="submission" date="2019-04" db="EMBL/GenBank/DDBJ databases">
        <authorList>
            <person name="Van Vliet M D."/>
        </authorList>
    </citation>
    <scope>NUCLEOTIDE SEQUENCE [LARGE SCALE GENOMIC DNA]</scope>
    <source>
        <strain evidence="6 7">F21</strain>
    </source>
</reference>
<sequence>MMNYVCSVCGYEHSQEGELPDDWACPVCGAGKALFECKGDEPAADDQPAPAPAAKPEGAYLETWTRPSDDTEGWMKDIHEMAETGHSIYEPMRTKLPVVSWNDILVKGAQLSTLPLAHDAEVSTRTVIGKNTGKPMVLETPVMVSHMSYGALSKEAKMALAKGSAMVGAGMCSGEGGILPESRALAHKYIFEYVPNQYSVNEENLKNADAIEIKIGQSAKPGMGGHLPGDKVTDEIAAVRARPQGRDIISPSSFDDIQCPEELRAKVIWLREASGDRPVGIKLAAGNIEADLEAALKARPDFITIDGRTGATGSAPKYIKAATSVPTIYALHRARKYLDEHQAGDVALIVTGGLRVSSDFAKALAMGADAVAIASAAMMAIGCQQYRMCGTGRCPVGITSQDPELRARLDVDQSAERLANYLRVCTEELKTFARITGHDDVHALNRGDLFTTNSEISNHTDIEHA</sequence>
<keyword evidence="2" id="KW-0479">Metal-binding</keyword>
<evidence type="ECO:0000256" key="1">
    <source>
        <dbReference type="ARBA" id="ARBA00009716"/>
    </source>
</evidence>
<dbReference type="CDD" id="cd02808">
    <property type="entry name" value="GltS_FMN"/>
    <property type="match status" value="1"/>
</dbReference>
<dbReference type="InterPro" id="IPR048574">
    <property type="entry name" value="RUBY_RBDX"/>
</dbReference>
<comment type="similarity">
    <text evidence="1 4">Belongs to the glutamate synthase family.</text>
</comment>
<dbReference type="PIRSF" id="PIRSF500061">
    <property type="entry name" value="GOGAT_lg2_archl"/>
    <property type="match status" value="1"/>
</dbReference>
<dbReference type="InterPro" id="IPR024934">
    <property type="entry name" value="Rubredoxin-like_dom"/>
</dbReference>
<evidence type="ECO:0000256" key="4">
    <source>
        <dbReference type="PIRNR" id="PIRNR006429"/>
    </source>
</evidence>
<dbReference type="GO" id="GO:0005506">
    <property type="term" value="F:iron ion binding"/>
    <property type="evidence" value="ECO:0007669"/>
    <property type="project" value="InterPro"/>
</dbReference>
<gene>
    <name evidence="6" type="primary">gltA</name>
    <name evidence="6" type="ORF">SCARR_03142</name>
</gene>
<dbReference type="Pfam" id="PF01645">
    <property type="entry name" value="Glu_synthase"/>
    <property type="match status" value="1"/>
</dbReference>
<dbReference type="EMBL" id="CAAHFH010000002">
    <property type="protein sequence ID" value="VGO21073.1"/>
    <property type="molecule type" value="Genomic_DNA"/>
</dbReference>
<dbReference type="Gene3D" id="2.20.28.10">
    <property type="match status" value="1"/>
</dbReference>
<dbReference type="PANTHER" id="PTHR43819">
    <property type="entry name" value="ARCHAEAL-TYPE GLUTAMATE SYNTHASE [NADPH]"/>
    <property type="match status" value="1"/>
</dbReference>
<dbReference type="AlphaFoldDB" id="A0A6C2UMD0"/>
<evidence type="ECO:0000256" key="2">
    <source>
        <dbReference type="ARBA" id="ARBA00022723"/>
    </source>
</evidence>
<dbReference type="Proteomes" id="UP000346198">
    <property type="component" value="Unassembled WGS sequence"/>
</dbReference>
<dbReference type="Pfam" id="PF21349">
    <property type="entry name" value="RUBY_RBDX"/>
    <property type="match status" value="1"/>
</dbReference>
<keyword evidence="3" id="KW-0560">Oxidoreductase</keyword>
<protein>
    <submittedName>
        <fullName evidence="6">Glutamate synthase [NADPH] large chain</fullName>
    </submittedName>
</protein>
<proteinExistence type="inferred from homology"/>
<dbReference type="CDD" id="cd00350">
    <property type="entry name" value="rubredoxin_like"/>
    <property type="match status" value="1"/>
</dbReference>
<dbReference type="InterPro" id="IPR043578">
    <property type="entry name" value="GltB_archl_type"/>
</dbReference>
<evidence type="ECO:0000256" key="3">
    <source>
        <dbReference type="ARBA" id="ARBA00023002"/>
    </source>
</evidence>
<accession>A0A6C2UMD0</accession>
<feature type="domain" description="Rubredoxin-like" evidence="5">
    <location>
        <begin position="1"/>
        <end position="38"/>
    </location>
</feature>
<dbReference type="InterPro" id="IPR002932">
    <property type="entry name" value="Glu_synthdom"/>
</dbReference>
<dbReference type="PROSITE" id="PS50903">
    <property type="entry name" value="RUBREDOXIN_LIKE"/>
    <property type="match status" value="1"/>
</dbReference>
<dbReference type="GO" id="GO:0006537">
    <property type="term" value="P:glutamate biosynthetic process"/>
    <property type="evidence" value="ECO:0007669"/>
    <property type="project" value="InterPro"/>
</dbReference>
<dbReference type="PANTHER" id="PTHR43819:SF1">
    <property type="entry name" value="ARCHAEAL-TYPE GLUTAMATE SYNTHASE [NADPH]"/>
    <property type="match status" value="1"/>
</dbReference>
<dbReference type="RefSeq" id="WP_136062560.1">
    <property type="nucleotide sequence ID" value="NZ_CAAHFH010000002.1"/>
</dbReference>
<evidence type="ECO:0000259" key="5">
    <source>
        <dbReference type="PROSITE" id="PS50903"/>
    </source>
</evidence>
<dbReference type="PROSITE" id="PS00202">
    <property type="entry name" value="RUBREDOXIN"/>
    <property type="match status" value="1"/>
</dbReference>
<name>A0A6C2UMD0_9BACT</name>
<dbReference type="Gene3D" id="3.20.20.70">
    <property type="entry name" value="Aldolase class I"/>
    <property type="match status" value="1"/>
</dbReference>
<evidence type="ECO:0000313" key="7">
    <source>
        <dbReference type="Proteomes" id="UP000346198"/>
    </source>
</evidence>
<dbReference type="SUPFAM" id="SSF51395">
    <property type="entry name" value="FMN-linked oxidoreductases"/>
    <property type="match status" value="1"/>
</dbReference>
<evidence type="ECO:0000313" key="6">
    <source>
        <dbReference type="EMBL" id="VGO21073.1"/>
    </source>
</evidence>
<dbReference type="GO" id="GO:0015930">
    <property type="term" value="F:glutamate synthase activity"/>
    <property type="evidence" value="ECO:0007669"/>
    <property type="project" value="InterPro"/>
</dbReference>